<name>A0A1L7N0U2_9CAUD</name>
<dbReference type="KEGG" id="vg:40074512"/>
<dbReference type="EMBL" id="AP017924">
    <property type="protein sequence ID" value="BAW19091.1"/>
    <property type="molecule type" value="Genomic_DNA"/>
</dbReference>
<reference evidence="1 2" key="1">
    <citation type="submission" date="2016-12" db="EMBL/GenBank/DDBJ databases">
        <title>Characterization of two jumbo phages RP12 and RP31 infecting the phytopathogen Ralstonia solanacearum.</title>
        <authorList>
            <person name="Kawasaki T."/>
            <person name="Yoshikawa G."/>
            <person name="Ogata H."/>
            <person name="Yamada T."/>
        </authorList>
    </citation>
    <scope>NUCLEOTIDE SEQUENCE [LARGE SCALE GENOMIC DNA]</scope>
    <source>
        <strain evidence="1 2">RP12</strain>
    </source>
</reference>
<protein>
    <submittedName>
        <fullName evidence="1">Uncharacterized protein</fullName>
    </submittedName>
</protein>
<sequence length="332" mass="37949">MTTVALEQQRAAHKAAKQWYLPHVKERLEEIAKQYNITLLFAGLFGSQAKGYAGPDSDYDFYVVYHGPLIQYVKAINFDTRQFKEEDILPPQISFTLKQLHNLSIEAISITPGGMAPMGRCDVRETRIQLNFVSFDFFVQEISRCNLDFRIALDNIQLSWNALEVVTQLHHFAMVSYDPNKYKHTGYGRAAKAVEIIKCWEEVRRSEVTDGLYRLLMGWAATTSRMIPWLGLNRTLTLGELFDHYLEVMGEDPEVRQLRKIIPLIASGDWSAVFNQYAGVIAAVIDRLIPVIKEREIVNPPTYLVDRGETIKYALINKINETFVAMLLKGGK</sequence>
<dbReference type="RefSeq" id="YP_009598810.1">
    <property type="nucleotide sequence ID" value="NC_041911.1"/>
</dbReference>
<accession>A0A1L7N0U2</accession>
<dbReference type="SUPFAM" id="SSF81301">
    <property type="entry name" value="Nucleotidyltransferase"/>
    <property type="match status" value="1"/>
</dbReference>
<dbReference type="InterPro" id="IPR018775">
    <property type="entry name" value="RlaP"/>
</dbReference>
<dbReference type="InterPro" id="IPR043519">
    <property type="entry name" value="NT_sf"/>
</dbReference>
<proteinExistence type="predicted"/>
<dbReference type="GeneID" id="40074512"/>
<evidence type="ECO:0000313" key="1">
    <source>
        <dbReference type="EMBL" id="BAW19091.1"/>
    </source>
</evidence>
<organism evidence="1 2">
    <name type="scientific">Ralstonia phage RP12</name>
    <dbReference type="NCBI Taxonomy" id="1923889"/>
    <lineage>
        <taxon>Viruses</taxon>
        <taxon>Duplodnaviria</taxon>
        <taxon>Heunggongvirae</taxon>
        <taxon>Uroviricota</taxon>
        <taxon>Caudoviricetes</taxon>
        <taxon>Chimalliviridae</taxon>
        <taxon>Ripduovirus</taxon>
        <taxon>Ripduovirus RP12</taxon>
    </lineage>
</organism>
<dbReference type="Pfam" id="PF10127">
    <property type="entry name" value="RlaP"/>
    <property type="match status" value="1"/>
</dbReference>
<dbReference type="Gene3D" id="3.30.460.10">
    <property type="entry name" value="Beta Polymerase, domain 2"/>
    <property type="match status" value="1"/>
</dbReference>
<dbReference type="CDD" id="cd05403">
    <property type="entry name" value="NT_KNTase_like"/>
    <property type="match status" value="1"/>
</dbReference>
<keyword evidence="2" id="KW-1185">Reference proteome</keyword>
<evidence type="ECO:0000313" key="2">
    <source>
        <dbReference type="Proteomes" id="UP000222831"/>
    </source>
</evidence>
<dbReference type="Proteomes" id="UP000222831">
    <property type="component" value="Segment"/>
</dbReference>